<proteinExistence type="predicted"/>
<dbReference type="Proteomes" id="UP000322873">
    <property type="component" value="Unassembled WGS sequence"/>
</dbReference>
<protein>
    <submittedName>
        <fullName evidence="1">Uncharacterized protein</fullName>
    </submittedName>
</protein>
<evidence type="ECO:0000313" key="1">
    <source>
        <dbReference type="EMBL" id="KAA8572994.1"/>
    </source>
</evidence>
<keyword evidence="2" id="KW-1185">Reference proteome</keyword>
<comment type="caution">
    <text evidence="1">The sequence shown here is derived from an EMBL/GenBank/DDBJ whole genome shotgun (WGS) entry which is preliminary data.</text>
</comment>
<accession>A0A5M9JTY7</accession>
<organism evidence="1 2">
    <name type="scientific">Monilinia fructicola</name>
    <name type="common">Brown rot fungus</name>
    <name type="synonym">Ciboria fructicola</name>
    <dbReference type="NCBI Taxonomy" id="38448"/>
    <lineage>
        <taxon>Eukaryota</taxon>
        <taxon>Fungi</taxon>
        <taxon>Dikarya</taxon>
        <taxon>Ascomycota</taxon>
        <taxon>Pezizomycotina</taxon>
        <taxon>Leotiomycetes</taxon>
        <taxon>Helotiales</taxon>
        <taxon>Sclerotiniaceae</taxon>
        <taxon>Monilinia</taxon>
    </lineage>
</organism>
<dbReference type="AlphaFoldDB" id="A0A5M9JTY7"/>
<dbReference type="EMBL" id="VICG01000004">
    <property type="protein sequence ID" value="KAA8572994.1"/>
    <property type="molecule type" value="Genomic_DNA"/>
</dbReference>
<evidence type="ECO:0000313" key="2">
    <source>
        <dbReference type="Proteomes" id="UP000322873"/>
    </source>
</evidence>
<reference evidence="1 2" key="1">
    <citation type="submission" date="2019-06" db="EMBL/GenBank/DDBJ databases">
        <title>Genome Sequence of the Brown Rot Fungal Pathogen Monilinia fructicola.</title>
        <authorList>
            <person name="De Miccolis Angelini R.M."/>
            <person name="Landi L."/>
            <person name="Abate D."/>
            <person name="Pollastro S."/>
            <person name="Romanazzi G."/>
            <person name="Faretra F."/>
        </authorList>
    </citation>
    <scope>NUCLEOTIDE SEQUENCE [LARGE SCALE GENOMIC DNA]</scope>
    <source>
        <strain evidence="1 2">Mfrc123</strain>
    </source>
</reference>
<name>A0A5M9JTY7_MONFR</name>
<sequence>MQKSPQDLQPTGPKIRVNEISADCWDQESDNVIIGQYRTSNSESQQALPSLGTFIKATMLHVILEGDV</sequence>
<gene>
    <name evidence="1" type="ORF">EYC84_003538</name>
</gene>